<proteinExistence type="predicted"/>
<reference evidence="4 5" key="2">
    <citation type="submission" date="2024-07" db="EMBL/GenBank/DDBJ databases">
        <authorList>
            <person name="Akdeniz Z."/>
        </authorList>
    </citation>
    <scope>NUCLEOTIDE SEQUENCE [LARGE SCALE GENOMIC DNA]</scope>
</reference>
<dbReference type="SMART" id="SM00717">
    <property type="entry name" value="SANT"/>
    <property type="match status" value="1"/>
</dbReference>
<dbReference type="PROSITE" id="PS50090">
    <property type="entry name" value="MYB_LIKE"/>
    <property type="match status" value="1"/>
</dbReference>
<dbReference type="PROSITE" id="PS51294">
    <property type="entry name" value="HTH_MYB"/>
    <property type="match status" value="1"/>
</dbReference>
<dbReference type="EMBL" id="CAXDID020000349">
    <property type="protein sequence ID" value="CAL6080826.1"/>
    <property type="molecule type" value="Genomic_DNA"/>
</dbReference>
<dbReference type="SUPFAM" id="SSF46689">
    <property type="entry name" value="Homeodomain-like"/>
    <property type="match status" value="1"/>
</dbReference>
<feature type="domain" description="HTH myb-type" evidence="2">
    <location>
        <begin position="40"/>
        <end position="97"/>
    </location>
</feature>
<organism evidence="3">
    <name type="scientific">Hexamita inflata</name>
    <dbReference type="NCBI Taxonomy" id="28002"/>
    <lineage>
        <taxon>Eukaryota</taxon>
        <taxon>Metamonada</taxon>
        <taxon>Diplomonadida</taxon>
        <taxon>Hexamitidae</taxon>
        <taxon>Hexamitinae</taxon>
        <taxon>Hexamita</taxon>
    </lineage>
</organism>
<evidence type="ECO:0000259" key="1">
    <source>
        <dbReference type="PROSITE" id="PS50090"/>
    </source>
</evidence>
<evidence type="ECO:0000313" key="4">
    <source>
        <dbReference type="EMBL" id="CAL6080826.1"/>
    </source>
</evidence>
<dbReference type="InterPro" id="IPR017930">
    <property type="entry name" value="Myb_dom"/>
</dbReference>
<dbReference type="EMBL" id="CATOUU010000715">
    <property type="protein sequence ID" value="CAI9943389.1"/>
    <property type="molecule type" value="Genomic_DNA"/>
</dbReference>
<evidence type="ECO:0000259" key="2">
    <source>
        <dbReference type="PROSITE" id="PS51294"/>
    </source>
</evidence>
<dbReference type="InterPro" id="IPR009057">
    <property type="entry name" value="Homeodomain-like_sf"/>
</dbReference>
<reference evidence="3" key="1">
    <citation type="submission" date="2023-06" db="EMBL/GenBank/DDBJ databases">
        <authorList>
            <person name="Kurt Z."/>
        </authorList>
    </citation>
    <scope>NUCLEOTIDE SEQUENCE</scope>
</reference>
<name>A0AA86U6W6_9EUKA</name>
<comment type="caution">
    <text evidence="3">The sequence shown here is derived from an EMBL/GenBank/DDBJ whole genome shotgun (WGS) entry which is preliminary data.</text>
</comment>
<evidence type="ECO:0000313" key="5">
    <source>
        <dbReference type="Proteomes" id="UP001642409"/>
    </source>
</evidence>
<dbReference type="AlphaFoldDB" id="A0AA86U6W6"/>
<evidence type="ECO:0000313" key="3">
    <source>
        <dbReference type="EMBL" id="CAI9943389.1"/>
    </source>
</evidence>
<dbReference type="Proteomes" id="UP001642409">
    <property type="component" value="Unassembled WGS sequence"/>
</dbReference>
<sequence length="101" mass="12021">MTNLGQNSYILTLKDNLEQLNQIHQVHHQIQQLQQLQLPDCSQQRDRWTRQEDELLSHAVKAIGKQNYAKLSKFIASKSSKQVYFRLRYLSQKKRQDDILI</sequence>
<protein>
    <submittedName>
        <fullName evidence="3">SANT/Myb domain</fullName>
    </submittedName>
    <submittedName>
        <fullName evidence="4">SANT/Myb_domain</fullName>
    </submittedName>
</protein>
<dbReference type="Gene3D" id="1.10.10.60">
    <property type="entry name" value="Homeodomain-like"/>
    <property type="match status" value="1"/>
</dbReference>
<gene>
    <name evidence="3" type="ORF">HINF_LOCUS31034</name>
    <name evidence="4" type="ORF">HINF_LOCUS60049</name>
</gene>
<dbReference type="InterPro" id="IPR001005">
    <property type="entry name" value="SANT/Myb"/>
</dbReference>
<keyword evidence="5" id="KW-1185">Reference proteome</keyword>
<feature type="domain" description="Myb-like" evidence="1">
    <location>
        <begin position="40"/>
        <end position="91"/>
    </location>
</feature>
<dbReference type="CDD" id="cd00167">
    <property type="entry name" value="SANT"/>
    <property type="match status" value="1"/>
</dbReference>
<dbReference type="Pfam" id="PF00249">
    <property type="entry name" value="Myb_DNA-binding"/>
    <property type="match status" value="1"/>
</dbReference>
<accession>A0AA86U6W6</accession>